<gene>
    <name evidence="2" type="ORF">Salat_1525100</name>
</gene>
<protein>
    <submittedName>
        <fullName evidence="2">Uncharacterized protein</fullName>
    </submittedName>
</protein>
<keyword evidence="1" id="KW-0472">Membrane</keyword>
<dbReference type="Proteomes" id="UP001293254">
    <property type="component" value="Unassembled WGS sequence"/>
</dbReference>
<keyword evidence="3" id="KW-1185">Reference proteome</keyword>
<name>A0AAE2CME8_9LAMI</name>
<reference evidence="2" key="1">
    <citation type="submission" date="2020-06" db="EMBL/GenBank/DDBJ databases">
        <authorList>
            <person name="Li T."/>
            <person name="Hu X."/>
            <person name="Zhang T."/>
            <person name="Song X."/>
            <person name="Zhang H."/>
            <person name="Dai N."/>
            <person name="Sheng W."/>
            <person name="Hou X."/>
            <person name="Wei L."/>
        </authorList>
    </citation>
    <scope>NUCLEOTIDE SEQUENCE</scope>
    <source>
        <strain evidence="2">3651</strain>
        <tissue evidence="2">Leaf</tissue>
    </source>
</reference>
<comment type="caution">
    <text evidence="2">The sequence shown here is derived from an EMBL/GenBank/DDBJ whole genome shotgun (WGS) entry which is preliminary data.</text>
</comment>
<sequence>MDVASAEATQQQPVVPTMLSRLGTKRQLFGPSGARPSVAPHFPSPTSHLQPLVGGRVTISNYGCSSGGGDTIGTSCGGAPFYPANTAPSTFCRRQSFAAFAAFRKINRIDWRIIETKLKSLIEAFGREVTYVKGSSMTPSEATTTISRESFEIRLSELRSTIELEGGLFKRDHLGFLVILYLGALLYMISIMSFTYFMCTGMLFF</sequence>
<accession>A0AAE2CME8</accession>
<proteinExistence type="predicted"/>
<keyword evidence="1" id="KW-1133">Transmembrane helix</keyword>
<organism evidence="2 3">
    <name type="scientific">Sesamum alatum</name>
    <dbReference type="NCBI Taxonomy" id="300844"/>
    <lineage>
        <taxon>Eukaryota</taxon>
        <taxon>Viridiplantae</taxon>
        <taxon>Streptophyta</taxon>
        <taxon>Embryophyta</taxon>
        <taxon>Tracheophyta</taxon>
        <taxon>Spermatophyta</taxon>
        <taxon>Magnoliopsida</taxon>
        <taxon>eudicotyledons</taxon>
        <taxon>Gunneridae</taxon>
        <taxon>Pentapetalae</taxon>
        <taxon>asterids</taxon>
        <taxon>lamiids</taxon>
        <taxon>Lamiales</taxon>
        <taxon>Pedaliaceae</taxon>
        <taxon>Sesamum</taxon>
    </lineage>
</organism>
<keyword evidence="1" id="KW-0812">Transmembrane</keyword>
<evidence type="ECO:0000313" key="2">
    <source>
        <dbReference type="EMBL" id="KAK4427562.1"/>
    </source>
</evidence>
<evidence type="ECO:0000256" key="1">
    <source>
        <dbReference type="SAM" id="Phobius"/>
    </source>
</evidence>
<dbReference type="EMBL" id="JACGWO010000005">
    <property type="protein sequence ID" value="KAK4427562.1"/>
    <property type="molecule type" value="Genomic_DNA"/>
</dbReference>
<reference evidence="2" key="2">
    <citation type="journal article" date="2024" name="Plant">
        <title>Genomic evolution and insights into agronomic trait innovations of Sesamum species.</title>
        <authorList>
            <person name="Miao H."/>
            <person name="Wang L."/>
            <person name="Qu L."/>
            <person name="Liu H."/>
            <person name="Sun Y."/>
            <person name="Le M."/>
            <person name="Wang Q."/>
            <person name="Wei S."/>
            <person name="Zheng Y."/>
            <person name="Lin W."/>
            <person name="Duan Y."/>
            <person name="Cao H."/>
            <person name="Xiong S."/>
            <person name="Wang X."/>
            <person name="Wei L."/>
            <person name="Li C."/>
            <person name="Ma Q."/>
            <person name="Ju M."/>
            <person name="Zhao R."/>
            <person name="Li G."/>
            <person name="Mu C."/>
            <person name="Tian Q."/>
            <person name="Mei H."/>
            <person name="Zhang T."/>
            <person name="Gao T."/>
            <person name="Zhang H."/>
        </authorList>
    </citation>
    <scope>NUCLEOTIDE SEQUENCE</scope>
    <source>
        <strain evidence="2">3651</strain>
    </source>
</reference>
<feature type="transmembrane region" description="Helical" evidence="1">
    <location>
        <begin position="174"/>
        <end position="198"/>
    </location>
</feature>
<dbReference type="AlphaFoldDB" id="A0AAE2CME8"/>
<evidence type="ECO:0000313" key="3">
    <source>
        <dbReference type="Proteomes" id="UP001293254"/>
    </source>
</evidence>